<feature type="transmembrane region" description="Helical" evidence="1">
    <location>
        <begin position="272"/>
        <end position="293"/>
    </location>
</feature>
<protein>
    <submittedName>
        <fullName evidence="2">YjgN family protein</fullName>
    </submittedName>
</protein>
<feature type="transmembrane region" description="Helical" evidence="1">
    <location>
        <begin position="392"/>
        <end position="414"/>
    </location>
</feature>
<feature type="transmembrane region" description="Helical" evidence="1">
    <location>
        <begin position="153"/>
        <end position="173"/>
    </location>
</feature>
<proteinExistence type="predicted"/>
<reference evidence="2" key="1">
    <citation type="submission" date="2022-07" db="EMBL/GenBank/DDBJ databases">
        <title>Complete genome sequence of Salinispirillum sp. LH10-3-1 capable of multiple carbohydrate inversion isolated from a soda lake.</title>
        <authorList>
            <person name="Liu J."/>
            <person name="Zhai Y."/>
            <person name="Zhang H."/>
            <person name="Yang H."/>
            <person name="Qu J."/>
            <person name="Li J."/>
        </authorList>
    </citation>
    <scope>NUCLEOTIDE SEQUENCE</scope>
    <source>
        <strain evidence="2">LH 10-3-1</strain>
    </source>
</reference>
<feature type="transmembrane region" description="Helical" evidence="1">
    <location>
        <begin position="200"/>
        <end position="218"/>
    </location>
</feature>
<dbReference type="RefSeq" id="WP_304996460.1">
    <property type="nucleotide sequence ID" value="NZ_CP101717.1"/>
</dbReference>
<accession>A0AB38YII2</accession>
<dbReference type="Pfam" id="PF05987">
    <property type="entry name" value="DUF898"/>
    <property type="match status" value="1"/>
</dbReference>
<keyword evidence="1" id="KW-0472">Membrane</keyword>
<evidence type="ECO:0000313" key="2">
    <source>
        <dbReference type="EMBL" id="WLD59171.1"/>
    </source>
</evidence>
<evidence type="ECO:0000256" key="1">
    <source>
        <dbReference type="SAM" id="Phobius"/>
    </source>
</evidence>
<name>A0AB38YII2_9GAMM</name>
<gene>
    <name evidence="2" type="ORF">NFC81_05125</name>
</gene>
<feature type="transmembrane region" description="Helical" evidence="1">
    <location>
        <begin position="319"/>
        <end position="341"/>
    </location>
</feature>
<sequence>MTDARYDVIFEGKLVDGYELEHVKTQFIELFAIAHDKAIKLFSGHRATLKADVDNRTAENYRQRLAAIGMQVELVARESLNSTAELSLEPLAGEAHAAADGSAMTGAHSAQATTSTGASAEISARINSTAEATAKPATRVSPFRFHGSGREYFGIWIVNILLSIVTLGIYSAWAKVRNKQYFYGNTEIEGSTFEYTANPVRILIGRLIAVGFFILYALAENTSLIWGLIAWGVFMVFMPWAIRQSLRFNARNSRYRNVPFVFVGKTLDAFKVFIAWPILGMLTLGLVFPLAIFKQQQYILSNHQFGTTPFHFHATASDYYRLFGVLLGMLVAGAVLIGILVSIGSGFTIALAVPVWLMLYLSLFAFFSVRMANLKFTYTTLGLHGFDPAWEFGSYLKLITVNTLLTMLTLGIYIPWAKVRTAQYAADHTQAVVEGDLDDFIAAEESNVSALGEGIGDIFDLDVGA</sequence>
<feature type="transmembrane region" description="Helical" evidence="1">
    <location>
        <begin position="348"/>
        <end position="372"/>
    </location>
</feature>
<keyword evidence="1" id="KW-1133">Transmembrane helix</keyword>
<dbReference type="EMBL" id="CP101717">
    <property type="protein sequence ID" value="WLD59171.1"/>
    <property type="molecule type" value="Genomic_DNA"/>
</dbReference>
<feature type="transmembrane region" description="Helical" evidence="1">
    <location>
        <begin position="224"/>
        <end position="242"/>
    </location>
</feature>
<dbReference type="InterPro" id="IPR010295">
    <property type="entry name" value="DUF898"/>
</dbReference>
<keyword evidence="1" id="KW-0812">Transmembrane</keyword>
<organism evidence="2">
    <name type="scientific">Salinispirillum sp. LH 10-3-1</name>
    <dbReference type="NCBI Taxonomy" id="2952525"/>
    <lineage>
        <taxon>Bacteria</taxon>
        <taxon>Pseudomonadati</taxon>
        <taxon>Pseudomonadota</taxon>
        <taxon>Gammaproteobacteria</taxon>
        <taxon>Oceanospirillales</taxon>
        <taxon>Saccharospirillaceae</taxon>
        <taxon>Salinispirillum</taxon>
    </lineage>
</organism>
<dbReference type="AlphaFoldDB" id="A0AB38YII2"/>